<sequence>MEFARGHFPGYYNIIPNGVDLDHFSPDASPIDQFCDGKVNILFVGRLEKKKGLNYLVEAFEQ</sequence>
<name>X1K4W3_9ZZZZ</name>
<comment type="caution">
    <text evidence="1">The sequence shown here is derived from an EMBL/GenBank/DDBJ whole genome shotgun (WGS) entry which is preliminary data.</text>
</comment>
<organism evidence="1">
    <name type="scientific">marine sediment metagenome</name>
    <dbReference type="NCBI Taxonomy" id="412755"/>
    <lineage>
        <taxon>unclassified sequences</taxon>
        <taxon>metagenomes</taxon>
        <taxon>ecological metagenomes</taxon>
    </lineage>
</organism>
<dbReference type="SUPFAM" id="SSF53756">
    <property type="entry name" value="UDP-Glycosyltransferase/glycogen phosphorylase"/>
    <property type="match status" value="1"/>
</dbReference>
<gene>
    <name evidence="1" type="ORF">S03H2_70113</name>
</gene>
<accession>X1K4W3</accession>
<evidence type="ECO:0000313" key="1">
    <source>
        <dbReference type="EMBL" id="GAI02057.1"/>
    </source>
</evidence>
<feature type="non-terminal residue" evidence="1">
    <location>
        <position position="62"/>
    </location>
</feature>
<evidence type="ECO:0008006" key="2">
    <source>
        <dbReference type="Google" id="ProtNLM"/>
    </source>
</evidence>
<dbReference type="AlphaFoldDB" id="X1K4W3"/>
<dbReference type="Gene3D" id="3.40.50.2000">
    <property type="entry name" value="Glycogen Phosphorylase B"/>
    <property type="match status" value="1"/>
</dbReference>
<dbReference type="EMBL" id="BARU01046492">
    <property type="protein sequence ID" value="GAI02057.1"/>
    <property type="molecule type" value="Genomic_DNA"/>
</dbReference>
<protein>
    <recommendedName>
        <fullName evidence="2">Glycosyltransferase subfamily 4-like N-terminal domain-containing protein</fullName>
    </recommendedName>
</protein>
<proteinExistence type="predicted"/>
<reference evidence="1" key="1">
    <citation type="journal article" date="2014" name="Front. Microbiol.">
        <title>High frequency of phylogenetically diverse reductive dehalogenase-homologous genes in deep subseafloor sedimentary metagenomes.</title>
        <authorList>
            <person name="Kawai M."/>
            <person name="Futagami T."/>
            <person name="Toyoda A."/>
            <person name="Takaki Y."/>
            <person name="Nishi S."/>
            <person name="Hori S."/>
            <person name="Arai W."/>
            <person name="Tsubouchi T."/>
            <person name="Morono Y."/>
            <person name="Uchiyama I."/>
            <person name="Ito T."/>
            <person name="Fujiyama A."/>
            <person name="Inagaki F."/>
            <person name="Takami H."/>
        </authorList>
    </citation>
    <scope>NUCLEOTIDE SEQUENCE</scope>
    <source>
        <strain evidence="1">Expedition CK06-06</strain>
    </source>
</reference>